<dbReference type="RefSeq" id="WP_145377453.1">
    <property type="nucleotide sequence ID" value="NZ_CP036276.1"/>
</dbReference>
<organism evidence="3 4">
    <name type="scientific">Symmachiella dynata</name>
    <dbReference type="NCBI Taxonomy" id="2527995"/>
    <lineage>
        <taxon>Bacteria</taxon>
        <taxon>Pseudomonadati</taxon>
        <taxon>Planctomycetota</taxon>
        <taxon>Planctomycetia</taxon>
        <taxon>Planctomycetales</taxon>
        <taxon>Planctomycetaceae</taxon>
        <taxon>Symmachiella</taxon>
    </lineage>
</organism>
<protein>
    <submittedName>
        <fullName evidence="3">PEP-CTERM motif protein</fullName>
    </submittedName>
</protein>
<evidence type="ECO:0000259" key="2">
    <source>
        <dbReference type="Pfam" id="PF07589"/>
    </source>
</evidence>
<sequence>MKQILLTGLVSLGLVSYSDAGLITTYSNRANFDAAVSPLPTTLEDFTDTYHFPISTGVLNSATNLPGINLFPGDIQAGVTYSTPIGYNFFFNIDSGGAYVGGFLDAFFGGDPNRELTITFDSPVSAFGFDTNHRMGTDFDIAIEFTSGPNFIQNFGVTNSTSMEFFGFQSSAADISQVTLSGNGDSVFAFVLDNFTFTNDSAAVVPEPSTFALLGIGGLALVGYGWRRKRQQAA</sequence>
<name>A0A517ZRK4_9PLAN</name>
<keyword evidence="4" id="KW-1185">Reference proteome</keyword>
<evidence type="ECO:0000256" key="1">
    <source>
        <dbReference type="SAM" id="Phobius"/>
    </source>
</evidence>
<proteinExistence type="predicted"/>
<keyword evidence="1" id="KW-1133">Transmembrane helix</keyword>
<feature type="transmembrane region" description="Helical" evidence="1">
    <location>
        <begin position="209"/>
        <end position="226"/>
    </location>
</feature>
<dbReference type="KEGG" id="sdyn:Mal52_35860"/>
<evidence type="ECO:0000313" key="3">
    <source>
        <dbReference type="EMBL" id="QDU45098.1"/>
    </source>
</evidence>
<accession>A0A517ZRK4</accession>
<gene>
    <name evidence="3" type="ORF">Mal52_35860</name>
</gene>
<dbReference type="NCBIfam" id="TIGR02595">
    <property type="entry name" value="PEP_CTERM"/>
    <property type="match status" value="1"/>
</dbReference>
<dbReference type="Proteomes" id="UP000319383">
    <property type="component" value="Chromosome"/>
</dbReference>
<dbReference type="Pfam" id="PF07589">
    <property type="entry name" value="PEP-CTERM"/>
    <property type="match status" value="1"/>
</dbReference>
<keyword evidence="1" id="KW-0472">Membrane</keyword>
<reference evidence="3 4" key="1">
    <citation type="submission" date="2019-02" db="EMBL/GenBank/DDBJ databases">
        <title>Deep-cultivation of Planctomycetes and their phenomic and genomic characterization uncovers novel biology.</title>
        <authorList>
            <person name="Wiegand S."/>
            <person name="Jogler M."/>
            <person name="Boedeker C."/>
            <person name="Pinto D."/>
            <person name="Vollmers J."/>
            <person name="Rivas-Marin E."/>
            <person name="Kohn T."/>
            <person name="Peeters S.H."/>
            <person name="Heuer A."/>
            <person name="Rast P."/>
            <person name="Oberbeckmann S."/>
            <person name="Bunk B."/>
            <person name="Jeske O."/>
            <person name="Meyerdierks A."/>
            <person name="Storesund J.E."/>
            <person name="Kallscheuer N."/>
            <person name="Luecker S."/>
            <person name="Lage O.M."/>
            <person name="Pohl T."/>
            <person name="Merkel B.J."/>
            <person name="Hornburger P."/>
            <person name="Mueller R.-W."/>
            <person name="Bruemmer F."/>
            <person name="Labrenz M."/>
            <person name="Spormann A.M."/>
            <person name="Op den Camp H."/>
            <person name="Overmann J."/>
            <person name="Amann R."/>
            <person name="Jetten M.S.M."/>
            <person name="Mascher T."/>
            <person name="Medema M.H."/>
            <person name="Devos D.P."/>
            <person name="Kaster A.-K."/>
            <person name="Ovreas L."/>
            <person name="Rohde M."/>
            <person name="Galperin M.Y."/>
            <person name="Jogler C."/>
        </authorList>
    </citation>
    <scope>NUCLEOTIDE SEQUENCE [LARGE SCALE GENOMIC DNA]</scope>
    <source>
        <strain evidence="3 4">Mal52</strain>
    </source>
</reference>
<dbReference type="AlphaFoldDB" id="A0A517ZRK4"/>
<evidence type="ECO:0000313" key="4">
    <source>
        <dbReference type="Proteomes" id="UP000319383"/>
    </source>
</evidence>
<dbReference type="InterPro" id="IPR013424">
    <property type="entry name" value="Ice-binding_C"/>
</dbReference>
<keyword evidence="1" id="KW-0812">Transmembrane</keyword>
<feature type="domain" description="Ice-binding protein C-terminal" evidence="2">
    <location>
        <begin position="205"/>
        <end position="229"/>
    </location>
</feature>
<dbReference type="EMBL" id="CP036276">
    <property type="protein sequence ID" value="QDU45098.1"/>
    <property type="molecule type" value="Genomic_DNA"/>
</dbReference>